<evidence type="ECO:0000256" key="1">
    <source>
        <dbReference type="SAM" id="MobiDB-lite"/>
    </source>
</evidence>
<protein>
    <recommendedName>
        <fullName evidence="4">Natural product</fullName>
    </recommendedName>
</protein>
<gene>
    <name evidence="2" type="ORF">ACFSRY_15270</name>
</gene>
<reference evidence="3" key="1">
    <citation type="journal article" date="2019" name="Int. J. Syst. Evol. Microbiol.">
        <title>The Global Catalogue of Microorganisms (GCM) 10K type strain sequencing project: providing services to taxonomists for standard genome sequencing and annotation.</title>
        <authorList>
            <consortium name="The Broad Institute Genomics Platform"/>
            <consortium name="The Broad Institute Genome Sequencing Center for Infectious Disease"/>
            <person name="Wu L."/>
            <person name="Ma J."/>
        </authorList>
    </citation>
    <scope>NUCLEOTIDE SEQUENCE [LARGE SCALE GENOMIC DNA]</scope>
    <source>
        <strain evidence="3">KCTC 42498</strain>
    </source>
</reference>
<evidence type="ECO:0008006" key="4">
    <source>
        <dbReference type="Google" id="ProtNLM"/>
    </source>
</evidence>
<sequence>MNAFMQYEQQKQAQQTKPVTNQGLNLKSVQVQLKCATGFCTNSSRRIPDT</sequence>
<name>A0ABW5IP63_9BACT</name>
<dbReference type="RefSeq" id="WP_377509543.1">
    <property type="nucleotide sequence ID" value="NZ_JBHULU010000021.1"/>
</dbReference>
<accession>A0ABW5IP63</accession>
<comment type="caution">
    <text evidence="2">The sequence shown here is derived from an EMBL/GenBank/DDBJ whole genome shotgun (WGS) entry which is preliminary data.</text>
</comment>
<dbReference type="EMBL" id="JBHULU010000021">
    <property type="protein sequence ID" value="MFD2515233.1"/>
    <property type="molecule type" value="Genomic_DNA"/>
</dbReference>
<feature type="compositionally biased region" description="Low complexity" evidence="1">
    <location>
        <begin position="1"/>
        <end position="15"/>
    </location>
</feature>
<evidence type="ECO:0000313" key="3">
    <source>
        <dbReference type="Proteomes" id="UP001597544"/>
    </source>
</evidence>
<feature type="region of interest" description="Disordered" evidence="1">
    <location>
        <begin position="1"/>
        <end position="21"/>
    </location>
</feature>
<organism evidence="2 3">
    <name type="scientific">Pontibacter locisalis</name>
    <dbReference type="NCBI Taxonomy" id="1719035"/>
    <lineage>
        <taxon>Bacteria</taxon>
        <taxon>Pseudomonadati</taxon>
        <taxon>Bacteroidota</taxon>
        <taxon>Cytophagia</taxon>
        <taxon>Cytophagales</taxon>
        <taxon>Hymenobacteraceae</taxon>
        <taxon>Pontibacter</taxon>
    </lineage>
</organism>
<proteinExistence type="predicted"/>
<dbReference type="Proteomes" id="UP001597544">
    <property type="component" value="Unassembled WGS sequence"/>
</dbReference>
<evidence type="ECO:0000313" key="2">
    <source>
        <dbReference type="EMBL" id="MFD2515233.1"/>
    </source>
</evidence>
<keyword evidence="3" id="KW-1185">Reference proteome</keyword>